<dbReference type="EMBL" id="LR797365">
    <property type="protein sequence ID" value="CAB4210637.1"/>
    <property type="molecule type" value="Genomic_DNA"/>
</dbReference>
<evidence type="ECO:0000313" key="3">
    <source>
        <dbReference type="EMBL" id="CAB4169513.1"/>
    </source>
</evidence>
<dbReference type="EMBL" id="LR797154">
    <property type="protein sequence ID" value="CAB4190411.1"/>
    <property type="molecule type" value="Genomic_DNA"/>
</dbReference>
<evidence type="ECO:0000313" key="8">
    <source>
        <dbReference type="EMBL" id="CAB5226779.1"/>
    </source>
</evidence>
<evidence type="ECO:0000313" key="2">
    <source>
        <dbReference type="EMBL" id="CAB4156507.1"/>
    </source>
</evidence>
<reference evidence="4" key="1">
    <citation type="submission" date="2020-05" db="EMBL/GenBank/DDBJ databases">
        <authorList>
            <person name="Chiriac C."/>
            <person name="Salcher M."/>
            <person name="Ghai R."/>
            <person name="Kavagutti S V."/>
        </authorList>
    </citation>
    <scope>NUCLEOTIDE SEQUENCE</scope>
</reference>
<accession>A0A6J5QF02</accession>
<dbReference type="EMBL" id="LR797241">
    <property type="protein sequence ID" value="CAB4195675.1"/>
    <property type="molecule type" value="Genomic_DNA"/>
</dbReference>
<evidence type="ECO:0000313" key="6">
    <source>
        <dbReference type="EMBL" id="CAB4195675.1"/>
    </source>
</evidence>
<protein>
    <submittedName>
        <fullName evidence="4">Uncharacterized protein</fullName>
    </submittedName>
</protein>
<evidence type="ECO:0000313" key="7">
    <source>
        <dbReference type="EMBL" id="CAB4210637.1"/>
    </source>
</evidence>
<gene>
    <name evidence="4" type="ORF">UFOVP1064_4</name>
    <name evidence="5" type="ORF">UFOVP1197_59</name>
    <name evidence="6" type="ORF">UFOVP1294_31</name>
    <name evidence="7" type="ORF">UFOVP1412_34</name>
    <name evidence="8" type="ORF">UFOVP1515_37</name>
    <name evidence="2" type="ORF">UFOVP659_71</name>
    <name evidence="3" type="ORF">UFOVP885_50</name>
</gene>
<evidence type="ECO:0000313" key="5">
    <source>
        <dbReference type="EMBL" id="CAB4190411.1"/>
    </source>
</evidence>
<organism evidence="4">
    <name type="scientific">uncultured Caudovirales phage</name>
    <dbReference type="NCBI Taxonomy" id="2100421"/>
    <lineage>
        <taxon>Viruses</taxon>
        <taxon>Duplodnaviria</taxon>
        <taxon>Heunggongvirae</taxon>
        <taxon>Uroviricota</taxon>
        <taxon>Caudoviricetes</taxon>
        <taxon>Peduoviridae</taxon>
        <taxon>Maltschvirus</taxon>
        <taxon>Maltschvirus maltsch</taxon>
    </lineage>
</organism>
<dbReference type="EMBL" id="LR796628">
    <property type="protein sequence ID" value="CAB4156507.1"/>
    <property type="molecule type" value="Genomic_DNA"/>
</dbReference>
<sequence length="94" mass="10441">MTNQTFLASSLLRTADAVAKPRGPLVGMTKEDMRKMLADLAPRAQYKTPAKWRTRSDQRMEAAAKATTMRPAPTRELNLHRPKGGTPCARFADN</sequence>
<evidence type="ECO:0000256" key="1">
    <source>
        <dbReference type="SAM" id="MobiDB-lite"/>
    </source>
</evidence>
<dbReference type="EMBL" id="LR798365">
    <property type="protein sequence ID" value="CAB5226779.1"/>
    <property type="molecule type" value="Genomic_DNA"/>
</dbReference>
<evidence type="ECO:0000313" key="4">
    <source>
        <dbReference type="EMBL" id="CAB4180956.1"/>
    </source>
</evidence>
<dbReference type="EMBL" id="LR797015">
    <property type="protein sequence ID" value="CAB4180956.1"/>
    <property type="molecule type" value="Genomic_DNA"/>
</dbReference>
<dbReference type="EMBL" id="LR796846">
    <property type="protein sequence ID" value="CAB4169513.1"/>
    <property type="molecule type" value="Genomic_DNA"/>
</dbReference>
<name>A0A6J5QF02_9CAUD</name>
<feature type="region of interest" description="Disordered" evidence="1">
    <location>
        <begin position="64"/>
        <end position="94"/>
    </location>
</feature>
<proteinExistence type="predicted"/>